<evidence type="ECO:0000313" key="2">
    <source>
        <dbReference type="Proteomes" id="UP000595362"/>
    </source>
</evidence>
<gene>
    <name evidence="1" type="ORF">HYS17_10090</name>
</gene>
<dbReference type="Proteomes" id="UP000595362">
    <property type="component" value="Chromosome"/>
</dbReference>
<name>A0A7T5UHQ1_9BACT</name>
<accession>A0A7T5UHQ1</accession>
<evidence type="ECO:0000313" key="1">
    <source>
        <dbReference type="EMBL" id="QQG35838.1"/>
    </source>
</evidence>
<organism evidence="1 2">
    <name type="scientific">Micavibrio aeruginosavorus</name>
    <dbReference type="NCBI Taxonomy" id="349221"/>
    <lineage>
        <taxon>Bacteria</taxon>
        <taxon>Pseudomonadati</taxon>
        <taxon>Bdellovibrionota</taxon>
        <taxon>Bdellovibrionia</taxon>
        <taxon>Bdellovibrionales</taxon>
        <taxon>Pseudobdellovibrionaceae</taxon>
        <taxon>Micavibrio</taxon>
    </lineage>
</organism>
<reference evidence="1 2" key="1">
    <citation type="submission" date="2020-07" db="EMBL/GenBank/DDBJ databases">
        <title>Huge and variable diversity of episymbiotic CPR bacteria and DPANN archaea in groundwater ecosystems.</title>
        <authorList>
            <person name="He C.Y."/>
            <person name="Keren R."/>
            <person name="Whittaker M."/>
            <person name="Farag I.F."/>
            <person name="Doudna J."/>
            <person name="Cate J.H.D."/>
            <person name="Banfield J.F."/>
        </authorList>
    </citation>
    <scope>NUCLEOTIDE SEQUENCE [LARGE SCALE GENOMIC DNA]</scope>
    <source>
        <strain evidence="1">NC_groundwater_70_Ag_B-0.1um_54_66</strain>
    </source>
</reference>
<protein>
    <submittedName>
        <fullName evidence="1">Uncharacterized protein</fullName>
    </submittedName>
</protein>
<dbReference type="AlphaFoldDB" id="A0A7T5UHQ1"/>
<proteinExistence type="predicted"/>
<sequence>MQGKTRLAFNGAAADGISVPVEGLTFLIRTDARFATDGFRKNLLVAIQQNSAGAVFNPRAAGAVNGSDVECAIMKSVHEAYQEWGHTVLDSISRHVNYNLYDIDDIVRQRLNVEFHDSHALAEKIAKNADEFLASLPARCPETPTVFVSLDEMFHRCRSPWNEIAFSRLFSLKGDQQFGYIARPGKEAIESQVQSLLSQVKSLKDQTGRDVEIVLLEDNVRHAKMLNWVIDLMDRQGVFNHAKVACISTCFCSASQEERQAIVHNGRSIPLVAAVEFSSKNFEVSTPRDLFFDGYVVEVDGEITRLPGLFMDVEKLFKVCPDKVESFTEEIRGASLRFCERIEKEWGVPVPMSWFTGAKAIAAVTGKTPGSRMVEVLNDLDLQLNKIPAAVIQQSDPKNKPA</sequence>
<dbReference type="EMBL" id="CP066681">
    <property type="protein sequence ID" value="QQG35838.1"/>
    <property type="molecule type" value="Genomic_DNA"/>
</dbReference>